<name>A0AAV9CIK1_ACOCL</name>
<gene>
    <name evidence="1" type="primary">NAC008</name>
    <name evidence="1" type="ORF">QJS10_CPB19g01462</name>
</gene>
<evidence type="ECO:0000313" key="1">
    <source>
        <dbReference type="EMBL" id="KAK1288078.1"/>
    </source>
</evidence>
<sequence>MGKSVPRLSDYARMGAEVLKKDLDECQNLNHIDHLPLLDTPPDFHLSQLEFGSQDSFLAWGGTKVAG</sequence>
<comment type="caution">
    <text evidence="1">The sequence shown here is derived from an EMBL/GenBank/DDBJ whole genome shotgun (WGS) entry which is preliminary data.</text>
</comment>
<dbReference type="AlphaFoldDB" id="A0AAV9CIK1"/>
<protein>
    <submittedName>
        <fullName evidence="1">NAC domain-containing protein 8</fullName>
    </submittedName>
</protein>
<accession>A0AAV9CIK1</accession>
<reference evidence="1" key="2">
    <citation type="submission" date="2023-06" db="EMBL/GenBank/DDBJ databases">
        <authorList>
            <person name="Ma L."/>
            <person name="Liu K.-W."/>
            <person name="Li Z."/>
            <person name="Hsiao Y.-Y."/>
            <person name="Qi Y."/>
            <person name="Fu T."/>
            <person name="Tang G."/>
            <person name="Zhang D."/>
            <person name="Sun W.-H."/>
            <person name="Liu D.-K."/>
            <person name="Li Y."/>
            <person name="Chen G.-Z."/>
            <person name="Liu X.-D."/>
            <person name="Liao X.-Y."/>
            <person name="Jiang Y.-T."/>
            <person name="Yu X."/>
            <person name="Hao Y."/>
            <person name="Huang J."/>
            <person name="Zhao X.-W."/>
            <person name="Ke S."/>
            <person name="Chen Y.-Y."/>
            <person name="Wu W.-L."/>
            <person name="Hsu J.-L."/>
            <person name="Lin Y.-F."/>
            <person name="Huang M.-D."/>
            <person name="Li C.-Y."/>
            <person name="Huang L."/>
            <person name="Wang Z.-W."/>
            <person name="Zhao X."/>
            <person name="Zhong W.-Y."/>
            <person name="Peng D.-H."/>
            <person name="Ahmad S."/>
            <person name="Lan S."/>
            <person name="Zhang J.-S."/>
            <person name="Tsai W.-C."/>
            <person name="Van De Peer Y."/>
            <person name="Liu Z.-J."/>
        </authorList>
    </citation>
    <scope>NUCLEOTIDE SEQUENCE</scope>
    <source>
        <strain evidence="1">CP</strain>
        <tissue evidence="1">Leaves</tissue>
    </source>
</reference>
<keyword evidence="2" id="KW-1185">Reference proteome</keyword>
<dbReference type="EMBL" id="JAUJYO010000019">
    <property type="protein sequence ID" value="KAK1288078.1"/>
    <property type="molecule type" value="Genomic_DNA"/>
</dbReference>
<evidence type="ECO:0000313" key="2">
    <source>
        <dbReference type="Proteomes" id="UP001180020"/>
    </source>
</evidence>
<proteinExistence type="predicted"/>
<dbReference type="Proteomes" id="UP001180020">
    <property type="component" value="Unassembled WGS sequence"/>
</dbReference>
<organism evidence="1 2">
    <name type="scientific">Acorus calamus</name>
    <name type="common">Sweet flag</name>
    <dbReference type="NCBI Taxonomy" id="4465"/>
    <lineage>
        <taxon>Eukaryota</taxon>
        <taxon>Viridiplantae</taxon>
        <taxon>Streptophyta</taxon>
        <taxon>Embryophyta</taxon>
        <taxon>Tracheophyta</taxon>
        <taxon>Spermatophyta</taxon>
        <taxon>Magnoliopsida</taxon>
        <taxon>Liliopsida</taxon>
        <taxon>Acoraceae</taxon>
        <taxon>Acorus</taxon>
    </lineage>
</organism>
<reference evidence="1" key="1">
    <citation type="journal article" date="2023" name="Nat. Commun.">
        <title>Diploid and tetraploid genomes of Acorus and the evolution of monocots.</title>
        <authorList>
            <person name="Ma L."/>
            <person name="Liu K.W."/>
            <person name="Li Z."/>
            <person name="Hsiao Y.Y."/>
            <person name="Qi Y."/>
            <person name="Fu T."/>
            <person name="Tang G.D."/>
            <person name="Zhang D."/>
            <person name="Sun W.H."/>
            <person name="Liu D.K."/>
            <person name="Li Y."/>
            <person name="Chen G.Z."/>
            <person name="Liu X.D."/>
            <person name="Liao X.Y."/>
            <person name="Jiang Y.T."/>
            <person name="Yu X."/>
            <person name="Hao Y."/>
            <person name="Huang J."/>
            <person name="Zhao X.W."/>
            <person name="Ke S."/>
            <person name="Chen Y.Y."/>
            <person name="Wu W.L."/>
            <person name="Hsu J.L."/>
            <person name="Lin Y.F."/>
            <person name="Huang M.D."/>
            <person name="Li C.Y."/>
            <person name="Huang L."/>
            <person name="Wang Z.W."/>
            <person name="Zhao X."/>
            <person name="Zhong W.Y."/>
            <person name="Peng D.H."/>
            <person name="Ahmad S."/>
            <person name="Lan S."/>
            <person name="Zhang J.S."/>
            <person name="Tsai W.C."/>
            <person name="Van de Peer Y."/>
            <person name="Liu Z.J."/>
        </authorList>
    </citation>
    <scope>NUCLEOTIDE SEQUENCE</scope>
    <source>
        <strain evidence="1">CP</strain>
    </source>
</reference>